<dbReference type="Proteomes" id="UP000321805">
    <property type="component" value="Chromosome"/>
</dbReference>
<dbReference type="InterPro" id="IPR014746">
    <property type="entry name" value="Gln_synth/guanido_kin_cat_dom"/>
</dbReference>
<dbReference type="GO" id="GO:0006508">
    <property type="term" value="P:proteolysis"/>
    <property type="evidence" value="ECO:0007669"/>
    <property type="project" value="UniProtKB-KW"/>
</dbReference>
<keyword evidence="15" id="KW-1185">Reference proteome</keyword>
<evidence type="ECO:0000256" key="13">
    <source>
        <dbReference type="HAMAP-Rule" id="MF_01609"/>
    </source>
</evidence>
<evidence type="ECO:0000256" key="2">
    <source>
        <dbReference type="ARBA" id="ARBA00022598"/>
    </source>
</evidence>
<dbReference type="EMBL" id="CP042430">
    <property type="protein sequence ID" value="QEC49488.1"/>
    <property type="molecule type" value="Genomic_DNA"/>
</dbReference>
<sequence>MSLDLERAAEGFATSTDWTVGLEEEFSLLDPDTLDLVPRFEELRDAATATDPVLAESISGELICSEIEIRSGRGTDLADALARQRDVRRRLFDLAAGRGLLLGSTGTHPLADYRLQRNIDTEHYRRVVDGLQYVARRNNTFSLHVHVGVRGADRAIRVCDRLRPVLPTLLALSANSTGVDGLDSGLHSARTQTFTKSFPRCGIPDAFGTWDAYAQYIDLLTRTRSIVEYTQVWWSVRPHFSFGTVEVRICDAQATAGESDALAALITACVAQAARDEDEGRPHADLPGRLLEENLWRAIRFGMDGRQIDLQRLDEEPAAAAVQRLLSWTAPVRAELGIDPVLAALNGAQRQRRALDAGTPLEEVFATSVQETRQTYAQEVPAR</sequence>
<dbReference type="Pfam" id="PF04107">
    <property type="entry name" value="GCS2"/>
    <property type="match status" value="1"/>
</dbReference>
<evidence type="ECO:0000256" key="9">
    <source>
        <dbReference type="ARBA" id="ARBA00022840"/>
    </source>
</evidence>
<keyword evidence="2 13" id="KW-0436">Ligase</keyword>
<dbReference type="GO" id="GO:0042398">
    <property type="term" value="P:modified amino acid biosynthetic process"/>
    <property type="evidence" value="ECO:0007669"/>
    <property type="project" value="InterPro"/>
</dbReference>
<keyword evidence="3" id="KW-0645">Protease</keyword>
<dbReference type="OrthoDB" id="9803842at2"/>
<dbReference type="InterPro" id="IPR006336">
    <property type="entry name" value="GCS2"/>
</dbReference>
<keyword evidence="6 13" id="KW-0547">Nucleotide-binding</keyword>
<dbReference type="Gene3D" id="3.30.590.20">
    <property type="match status" value="1"/>
</dbReference>
<dbReference type="InterPro" id="IPR050141">
    <property type="entry name" value="GCL_type2/YbdK_subfam"/>
</dbReference>
<dbReference type="RefSeq" id="WP_146921851.1">
    <property type="nucleotide sequence ID" value="NZ_CP042430.1"/>
</dbReference>
<comment type="catalytic activity">
    <reaction evidence="12 13">
        <text>L-cysteine + L-glutamate + ATP = gamma-L-glutamyl-L-cysteine + ADP + phosphate + H(+)</text>
        <dbReference type="Rhea" id="RHEA:13285"/>
        <dbReference type="ChEBI" id="CHEBI:15378"/>
        <dbReference type="ChEBI" id="CHEBI:29985"/>
        <dbReference type="ChEBI" id="CHEBI:30616"/>
        <dbReference type="ChEBI" id="CHEBI:35235"/>
        <dbReference type="ChEBI" id="CHEBI:43474"/>
        <dbReference type="ChEBI" id="CHEBI:58173"/>
        <dbReference type="ChEBI" id="CHEBI:456216"/>
        <dbReference type="EC" id="6.3.2.2"/>
    </reaction>
</comment>
<evidence type="ECO:0000256" key="10">
    <source>
        <dbReference type="ARBA" id="ARBA00023049"/>
    </source>
</evidence>
<dbReference type="InterPro" id="IPR011793">
    <property type="entry name" value="YbdK"/>
</dbReference>
<dbReference type="HAMAP" id="MF_01609">
    <property type="entry name" value="Glu_cys_ligase_2"/>
    <property type="match status" value="1"/>
</dbReference>
<evidence type="ECO:0000256" key="7">
    <source>
        <dbReference type="ARBA" id="ARBA00022801"/>
    </source>
</evidence>
<comment type="function">
    <text evidence="13">ATP-dependent carboxylate-amine ligase which exhibits weak glutamate--cysteine ligase activity.</text>
</comment>
<dbReference type="PANTHER" id="PTHR36510:SF1">
    <property type="entry name" value="GLUTAMATE--CYSTEINE LIGASE 2-RELATED"/>
    <property type="match status" value="1"/>
</dbReference>
<keyword evidence="4" id="KW-0479">Metal-binding</keyword>
<accession>A0A5B8U9L3</accession>
<evidence type="ECO:0000256" key="11">
    <source>
        <dbReference type="ARBA" id="ARBA00023145"/>
    </source>
</evidence>
<dbReference type="GO" id="GO:0031012">
    <property type="term" value="C:extracellular matrix"/>
    <property type="evidence" value="ECO:0007669"/>
    <property type="project" value="InterPro"/>
</dbReference>
<dbReference type="KEGG" id="bsol:FSW04_19230"/>
<keyword evidence="9 13" id="KW-0067">ATP-binding</keyword>
<dbReference type="GO" id="GO:0004357">
    <property type="term" value="F:glutamate-cysteine ligase activity"/>
    <property type="evidence" value="ECO:0007669"/>
    <property type="project" value="UniProtKB-EC"/>
</dbReference>
<evidence type="ECO:0000256" key="3">
    <source>
        <dbReference type="ARBA" id="ARBA00022670"/>
    </source>
</evidence>
<dbReference type="EC" id="6.3.2.2" evidence="13"/>
<dbReference type="GO" id="GO:0005524">
    <property type="term" value="F:ATP binding"/>
    <property type="evidence" value="ECO:0007669"/>
    <property type="project" value="UniProtKB-KW"/>
</dbReference>
<keyword evidence="10" id="KW-0482">Metalloprotease</keyword>
<dbReference type="InterPro" id="IPR021158">
    <property type="entry name" value="Pept_M10A_Zn_BS"/>
</dbReference>
<reference evidence="14 15" key="1">
    <citation type="journal article" date="2018" name="J. Microbiol.">
        <title>Baekduia soli gen. nov., sp. nov., a novel bacterium isolated from the soil of Baekdu Mountain and proposal of a novel family name, Baekduiaceae fam. nov.</title>
        <authorList>
            <person name="An D.S."/>
            <person name="Siddiqi M.Z."/>
            <person name="Kim K.H."/>
            <person name="Yu H.S."/>
            <person name="Im W.T."/>
        </authorList>
    </citation>
    <scope>NUCLEOTIDE SEQUENCE [LARGE SCALE GENOMIC DNA]</scope>
    <source>
        <strain evidence="14 15">BR7-21</strain>
    </source>
</reference>
<keyword evidence="11" id="KW-0865">Zymogen</keyword>
<evidence type="ECO:0000256" key="5">
    <source>
        <dbReference type="ARBA" id="ARBA00022729"/>
    </source>
</evidence>
<keyword evidence="8" id="KW-0862">Zinc</keyword>
<proteinExistence type="inferred from homology"/>
<evidence type="ECO:0000313" key="15">
    <source>
        <dbReference type="Proteomes" id="UP000321805"/>
    </source>
</evidence>
<name>A0A5B8U9L3_9ACTN</name>
<dbReference type="GO" id="GO:0008270">
    <property type="term" value="F:zinc ion binding"/>
    <property type="evidence" value="ECO:0007669"/>
    <property type="project" value="InterPro"/>
</dbReference>
<evidence type="ECO:0000313" key="14">
    <source>
        <dbReference type="EMBL" id="QEC49488.1"/>
    </source>
</evidence>
<dbReference type="NCBIfam" id="TIGR02050">
    <property type="entry name" value="gshA_cyan_rel"/>
    <property type="match status" value="1"/>
</dbReference>
<evidence type="ECO:0000256" key="6">
    <source>
        <dbReference type="ARBA" id="ARBA00022741"/>
    </source>
</evidence>
<evidence type="ECO:0000256" key="12">
    <source>
        <dbReference type="ARBA" id="ARBA00048819"/>
    </source>
</evidence>
<comment type="cofactor">
    <cofactor evidence="1">
        <name>Zn(2+)</name>
        <dbReference type="ChEBI" id="CHEBI:29105"/>
    </cofactor>
</comment>
<dbReference type="GO" id="GO:0004222">
    <property type="term" value="F:metalloendopeptidase activity"/>
    <property type="evidence" value="ECO:0007669"/>
    <property type="project" value="InterPro"/>
</dbReference>
<organism evidence="14 15">
    <name type="scientific">Baekduia soli</name>
    <dbReference type="NCBI Taxonomy" id="496014"/>
    <lineage>
        <taxon>Bacteria</taxon>
        <taxon>Bacillati</taxon>
        <taxon>Actinomycetota</taxon>
        <taxon>Thermoleophilia</taxon>
        <taxon>Solirubrobacterales</taxon>
        <taxon>Baekduiaceae</taxon>
        <taxon>Baekduia</taxon>
    </lineage>
</organism>
<comment type="similarity">
    <text evidence="13">Belongs to the glutamate--cysteine ligase type 2 family. YbdK subfamily.</text>
</comment>
<dbReference type="AlphaFoldDB" id="A0A5B8U9L3"/>
<dbReference type="SUPFAM" id="SSF55931">
    <property type="entry name" value="Glutamine synthetase/guanido kinase"/>
    <property type="match status" value="1"/>
</dbReference>
<dbReference type="PANTHER" id="PTHR36510">
    <property type="entry name" value="GLUTAMATE--CYSTEINE LIGASE 2-RELATED"/>
    <property type="match status" value="1"/>
</dbReference>
<dbReference type="PROSITE" id="PS00546">
    <property type="entry name" value="CYSTEINE_SWITCH"/>
    <property type="match status" value="1"/>
</dbReference>
<evidence type="ECO:0000256" key="1">
    <source>
        <dbReference type="ARBA" id="ARBA00001947"/>
    </source>
</evidence>
<evidence type="ECO:0000256" key="8">
    <source>
        <dbReference type="ARBA" id="ARBA00022833"/>
    </source>
</evidence>
<keyword evidence="7" id="KW-0378">Hydrolase</keyword>
<evidence type="ECO:0000256" key="4">
    <source>
        <dbReference type="ARBA" id="ARBA00022723"/>
    </source>
</evidence>
<gene>
    <name evidence="14" type="ORF">FSW04_19230</name>
</gene>
<keyword evidence="5" id="KW-0732">Signal</keyword>
<protein>
    <recommendedName>
        <fullName evidence="13">Putative glutamate--cysteine ligase 2</fullName>
        <ecNumber evidence="13">6.3.2.2</ecNumber>
    </recommendedName>
    <alternativeName>
        <fullName evidence="13">Gamma-glutamylcysteine synthetase 2</fullName>
        <shortName evidence="13">GCS 2</shortName>
        <shortName evidence="13">Gamma-GCS 2</shortName>
    </alternativeName>
</protein>